<dbReference type="CDD" id="cd06348">
    <property type="entry name" value="PBP1_ABC_HAAT-like"/>
    <property type="match status" value="1"/>
</dbReference>
<sequence length="414" mass="43848">MKQTITRTTAFLASCTFLITACSGNTGTKTSTNNNGTNTATTTSSTTGISGPIPIGIAFAQTSNVALLGQEGVAGAKIAEKYFNDKGGVNGTPIKLVFQDAGGDEAGAINAFQTLINKDKVVGIVGPTLSQQAFSAAPIAERAKVPAIGASTTAKGVPEIGDYIARVSAPVSVVAPNSVKAALKQNPNIKKVAVFYAQNDAFNKSETEIFQKTVKEQGLELVTVQKFQTTDTDFQAQATNALNLKPDLIIISGLAADGGNLVRQLRELGYKGAIIGGNGLNTSNVLSVCKAFCDGLMIAQAYSPEHPGEINAVFRKAYLDQYKKEPPQFSAQAFAAVQVYVEALKSLDQKTKVNTIPVDKLRTELNKQILTGKYNTPLGEISFSPEGEIVQKDFYVAQIKMEKDGSTGKFAFIK</sequence>
<comment type="similarity">
    <text evidence="1">Belongs to the leucine-binding protein family.</text>
</comment>
<feature type="chain" id="PRO_5038964616" evidence="3">
    <location>
        <begin position="22"/>
        <end position="414"/>
    </location>
</feature>
<feature type="domain" description="Leucine-binding protein" evidence="4">
    <location>
        <begin position="52"/>
        <end position="403"/>
    </location>
</feature>
<gene>
    <name evidence="5" type="ORF">KME28_02325</name>
</gene>
<comment type="caution">
    <text evidence="5">The sequence shown here is derived from an EMBL/GenBank/DDBJ whole genome shotgun (WGS) entry which is preliminary data.</text>
</comment>
<evidence type="ECO:0000313" key="6">
    <source>
        <dbReference type="Proteomes" id="UP000813215"/>
    </source>
</evidence>
<dbReference type="InterPro" id="IPR028081">
    <property type="entry name" value="Leu-bd"/>
</dbReference>
<dbReference type="AlphaFoldDB" id="A0A9E3H5L5"/>
<keyword evidence="2 3" id="KW-0732">Signal</keyword>
<dbReference type="Pfam" id="PF13458">
    <property type="entry name" value="Peripla_BP_6"/>
    <property type="match status" value="1"/>
</dbReference>
<dbReference type="PROSITE" id="PS51257">
    <property type="entry name" value="PROKAR_LIPOPROTEIN"/>
    <property type="match status" value="1"/>
</dbReference>
<reference evidence="5" key="1">
    <citation type="submission" date="2021-05" db="EMBL/GenBank/DDBJ databases">
        <authorList>
            <person name="Pietrasiak N."/>
            <person name="Ward R."/>
            <person name="Stajich J.E."/>
            <person name="Kurbessoian T."/>
        </authorList>
    </citation>
    <scope>NUCLEOTIDE SEQUENCE</scope>
    <source>
        <strain evidence="5">HA4357-MV3</strain>
    </source>
</reference>
<evidence type="ECO:0000256" key="3">
    <source>
        <dbReference type="SAM" id="SignalP"/>
    </source>
</evidence>
<accession>A0A9E3H5L5</accession>
<dbReference type="InterPro" id="IPR028082">
    <property type="entry name" value="Peripla_BP_I"/>
</dbReference>
<name>A0A9E3H5L5_9NOST</name>
<dbReference type="Gene3D" id="3.40.50.2300">
    <property type="match status" value="2"/>
</dbReference>
<dbReference type="Proteomes" id="UP000813215">
    <property type="component" value="Unassembled WGS sequence"/>
</dbReference>
<organism evidence="5 6">
    <name type="scientific">Pelatocladus maniniholoensis HA4357-MV3</name>
    <dbReference type="NCBI Taxonomy" id="1117104"/>
    <lineage>
        <taxon>Bacteria</taxon>
        <taxon>Bacillati</taxon>
        <taxon>Cyanobacteriota</taxon>
        <taxon>Cyanophyceae</taxon>
        <taxon>Nostocales</taxon>
        <taxon>Nostocaceae</taxon>
        <taxon>Pelatocladus</taxon>
    </lineage>
</organism>
<reference evidence="5" key="2">
    <citation type="journal article" date="2022" name="Microbiol. Resour. Announc.">
        <title>Metagenome Sequencing to Explore Phylogenomics of Terrestrial Cyanobacteria.</title>
        <authorList>
            <person name="Ward R.D."/>
            <person name="Stajich J.E."/>
            <person name="Johansen J.R."/>
            <person name="Huntemann M."/>
            <person name="Clum A."/>
            <person name="Foster B."/>
            <person name="Foster B."/>
            <person name="Roux S."/>
            <person name="Palaniappan K."/>
            <person name="Varghese N."/>
            <person name="Mukherjee S."/>
            <person name="Reddy T.B.K."/>
            <person name="Daum C."/>
            <person name="Copeland A."/>
            <person name="Chen I.A."/>
            <person name="Ivanova N.N."/>
            <person name="Kyrpides N.C."/>
            <person name="Shapiro N."/>
            <person name="Eloe-Fadrosh E.A."/>
            <person name="Pietrasiak N."/>
        </authorList>
    </citation>
    <scope>NUCLEOTIDE SEQUENCE</scope>
    <source>
        <strain evidence="5">HA4357-MV3</strain>
    </source>
</reference>
<evidence type="ECO:0000256" key="1">
    <source>
        <dbReference type="ARBA" id="ARBA00010062"/>
    </source>
</evidence>
<evidence type="ECO:0000256" key="2">
    <source>
        <dbReference type="ARBA" id="ARBA00022729"/>
    </source>
</evidence>
<feature type="signal peptide" evidence="3">
    <location>
        <begin position="1"/>
        <end position="21"/>
    </location>
</feature>
<evidence type="ECO:0000313" key="5">
    <source>
        <dbReference type="EMBL" id="MBW4430610.1"/>
    </source>
</evidence>
<dbReference type="InterPro" id="IPR051010">
    <property type="entry name" value="BCAA_transport"/>
</dbReference>
<dbReference type="SUPFAM" id="SSF53822">
    <property type="entry name" value="Periplasmic binding protein-like I"/>
    <property type="match status" value="1"/>
</dbReference>
<dbReference type="PANTHER" id="PTHR30483:SF6">
    <property type="entry name" value="PERIPLASMIC BINDING PROTEIN OF ABC TRANSPORTER FOR NATURAL AMINO ACIDS"/>
    <property type="match status" value="1"/>
</dbReference>
<dbReference type="EMBL" id="JAHHHW010000022">
    <property type="protein sequence ID" value="MBW4430610.1"/>
    <property type="molecule type" value="Genomic_DNA"/>
</dbReference>
<protein>
    <submittedName>
        <fullName evidence="5">ABC transporter substrate-binding protein</fullName>
    </submittedName>
</protein>
<proteinExistence type="inferred from homology"/>
<evidence type="ECO:0000259" key="4">
    <source>
        <dbReference type="Pfam" id="PF13458"/>
    </source>
</evidence>
<dbReference type="PANTHER" id="PTHR30483">
    <property type="entry name" value="LEUCINE-SPECIFIC-BINDING PROTEIN"/>
    <property type="match status" value="1"/>
</dbReference>